<comment type="subcellular location">
    <subcellularLocation>
        <location evidence="1">Cell membrane</location>
        <topology evidence="1">Multi-pass membrane protein</topology>
    </subcellularLocation>
</comment>
<feature type="transmembrane region" description="Helical" evidence="7">
    <location>
        <begin position="248"/>
        <end position="269"/>
    </location>
</feature>
<evidence type="ECO:0000256" key="7">
    <source>
        <dbReference type="SAM" id="Phobius"/>
    </source>
</evidence>
<feature type="transmembrane region" description="Helical" evidence="7">
    <location>
        <begin position="181"/>
        <end position="202"/>
    </location>
</feature>
<keyword evidence="2" id="KW-1003">Cell membrane</keyword>
<reference evidence="8 9" key="1">
    <citation type="submission" date="2019-12" db="EMBL/GenBank/DDBJ databases">
        <title>WGS of CPCC 203550 I12A-02606.</title>
        <authorList>
            <person name="Jiang Z."/>
        </authorList>
    </citation>
    <scope>NUCLEOTIDE SEQUENCE [LARGE SCALE GENOMIC DNA]</scope>
    <source>
        <strain evidence="8 9">I12A-02606</strain>
    </source>
</reference>
<dbReference type="RefSeq" id="WP_163476410.1">
    <property type="nucleotide sequence ID" value="NZ_JAAGWE010000014.1"/>
</dbReference>
<dbReference type="AlphaFoldDB" id="A0A6P0GG68"/>
<comment type="caution">
    <text evidence="8">The sequence shown here is derived from an EMBL/GenBank/DDBJ whole genome shotgun (WGS) entry which is preliminary data.</text>
</comment>
<accession>A0A6P0GG68</accession>
<organism evidence="8 9">
    <name type="scientific">Geodermatophilus normandii</name>
    <dbReference type="NCBI Taxonomy" id="1137989"/>
    <lineage>
        <taxon>Bacteria</taxon>
        <taxon>Bacillati</taxon>
        <taxon>Actinomycetota</taxon>
        <taxon>Actinomycetes</taxon>
        <taxon>Geodermatophilales</taxon>
        <taxon>Geodermatophilaceae</taxon>
        <taxon>Geodermatophilus</taxon>
    </lineage>
</organism>
<keyword evidence="4 7" id="KW-1133">Transmembrane helix</keyword>
<dbReference type="Pfam" id="PF03631">
    <property type="entry name" value="Virul_fac_BrkB"/>
    <property type="match status" value="1"/>
</dbReference>
<evidence type="ECO:0000256" key="6">
    <source>
        <dbReference type="SAM" id="MobiDB-lite"/>
    </source>
</evidence>
<proteinExistence type="predicted"/>
<evidence type="ECO:0000256" key="4">
    <source>
        <dbReference type="ARBA" id="ARBA00022989"/>
    </source>
</evidence>
<sequence>MRLTPGARIAVLRQRLRRGWEAVPAPVQRLIDWLRSPEFVTTSSSLAFYALVSLPPMVLLGFWIAGWFIDESALADLGTEVDSRSPDALPVAEVLRALIEVAARTGPLAAVAAVWPATTYGAALARAFTAVAPHAQRRIRGWRGRLLALVLIATLPLVVFCSLAALYLVPQVVGEGRMLTVALGAGALLLLGMLIALLYSLFRLRDTGAGDVVVGAAVASGLVGVTTAGYLTYLQFADFTQRYGATGLATAVLLGLWLLLANAALLVGYRLMLKRAARRLPGAPEPRPPEEPTGAEGPPRRREHRPVPTPRQ</sequence>
<name>A0A6P0GG68_9ACTN</name>
<evidence type="ECO:0000256" key="5">
    <source>
        <dbReference type="ARBA" id="ARBA00023136"/>
    </source>
</evidence>
<feature type="transmembrane region" description="Helical" evidence="7">
    <location>
        <begin position="46"/>
        <end position="69"/>
    </location>
</feature>
<protein>
    <submittedName>
        <fullName evidence="8">YihY/virulence factor BrkB family protein</fullName>
    </submittedName>
</protein>
<feature type="transmembrane region" description="Helical" evidence="7">
    <location>
        <begin position="214"/>
        <end position="236"/>
    </location>
</feature>
<dbReference type="InterPro" id="IPR017039">
    <property type="entry name" value="Virul_fac_BrkB"/>
</dbReference>
<dbReference type="PIRSF" id="PIRSF035875">
    <property type="entry name" value="RNase_BN"/>
    <property type="match status" value="1"/>
</dbReference>
<dbReference type="GO" id="GO:0005886">
    <property type="term" value="C:plasma membrane"/>
    <property type="evidence" value="ECO:0007669"/>
    <property type="project" value="UniProtKB-SubCell"/>
</dbReference>
<feature type="transmembrane region" description="Helical" evidence="7">
    <location>
        <begin position="146"/>
        <end position="169"/>
    </location>
</feature>
<dbReference type="PANTHER" id="PTHR30213">
    <property type="entry name" value="INNER MEMBRANE PROTEIN YHJD"/>
    <property type="match status" value="1"/>
</dbReference>
<feature type="region of interest" description="Disordered" evidence="6">
    <location>
        <begin position="280"/>
        <end position="312"/>
    </location>
</feature>
<evidence type="ECO:0000256" key="3">
    <source>
        <dbReference type="ARBA" id="ARBA00022692"/>
    </source>
</evidence>
<dbReference type="EMBL" id="JAAGWE010000014">
    <property type="protein sequence ID" value="NEM06254.1"/>
    <property type="molecule type" value="Genomic_DNA"/>
</dbReference>
<dbReference type="PANTHER" id="PTHR30213:SF0">
    <property type="entry name" value="UPF0761 MEMBRANE PROTEIN YIHY"/>
    <property type="match status" value="1"/>
</dbReference>
<evidence type="ECO:0000313" key="9">
    <source>
        <dbReference type="Proteomes" id="UP000471126"/>
    </source>
</evidence>
<keyword evidence="5 7" id="KW-0472">Membrane</keyword>
<gene>
    <name evidence="8" type="ORF">GCU54_09530</name>
</gene>
<evidence type="ECO:0000256" key="2">
    <source>
        <dbReference type="ARBA" id="ARBA00022475"/>
    </source>
</evidence>
<keyword evidence="3 7" id="KW-0812">Transmembrane</keyword>
<dbReference type="Proteomes" id="UP000471126">
    <property type="component" value="Unassembled WGS sequence"/>
</dbReference>
<evidence type="ECO:0000313" key="8">
    <source>
        <dbReference type="EMBL" id="NEM06254.1"/>
    </source>
</evidence>
<evidence type="ECO:0000256" key="1">
    <source>
        <dbReference type="ARBA" id="ARBA00004651"/>
    </source>
</evidence>